<dbReference type="InterPro" id="IPR041107">
    <property type="entry name" value="Rimk_N"/>
</dbReference>
<feature type="domain" description="ATP-grasp" evidence="11">
    <location>
        <begin position="111"/>
        <end position="300"/>
    </location>
</feature>
<keyword evidence="3 12" id="KW-0436">Ligase</keyword>
<dbReference type="OrthoDB" id="9786585at2"/>
<evidence type="ECO:0000256" key="4">
    <source>
        <dbReference type="ARBA" id="ARBA00022723"/>
    </source>
</evidence>
<dbReference type="InterPro" id="IPR013815">
    <property type="entry name" value="ATP_grasp_subdomain_1"/>
</dbReference>
<evidence type="ECO:0000313" key="13">
    <source>
        <dbReference type="Proteomes" id="UP000254834"/>
    </source>
</evidence>
<dbReference type="GO" id="GO:0005524">
    <property type="term" value="F:ATP binding"/>
    <property type="evidence" value="ECO:0007669"/>
    <property type="project" value="UniProtKB-UniRule"/>
</dbReference>
<dbReference type="AlphaFoldDB" id="A0A345ZD37"/>
<dbReference type="Gene3D" id="3.40.50.20">
    <property type="match status" value="1"/>
</dbReference>
<dbReference type="Pfam" id="PF18030">
    <property type="entry name" value="Rimk_N"/>
    <property type="match status" value="1"/>
</dbReference>
<dbReference type="EMBL" id="CP025544">
    <property type="protein sequence ID" value="AXK61204.1"/>
    <property type="molecule type" value="Genomic_DNA"/>
</dbReference>
<gene>
    <name evidence="12" type="ORF">C0J27_04220</name>
</gene>
<dbReference type="Proteomes" id="UP000254834">
    <property type="component" value="Chromosome"/>
</dbReference>
<reference evidence="12 13" key="1">
    <citation type="submission" date="2017-12" db="EMBL/GenBank/DDBJ databases">
        <title>Chromulinavorax destructans is a abundant pathogen of dominant heterotrophic picoflagllates.</title>
        <authorList>
            <person name="Deeg C.M."/>
            <person name="Zimmer M."/>
            <person name="Suttle C.A."/>
        </authorList>
    </citation>
    <scope>NUCLEOTIDE SEQUENCE [LARGE SCALE GENOMIC DNA]</scope>
    <source>
        <strain evidence="12 13">SeV1</strain>
    </source>
</reference>
<dbReference type="InterPro" id="IPR004666">
    <property type="entry name" value="Rp_bS6_RimK/Lys_biosynth_LsyX"/>
</dbReference>
<dbReference type="GO" id="GO:0043774">
    <property type="term" value="F:coenzyme F420-2 alpha-glutamyl ligase activity"/>
    <property type="evidence" value="ECO:0007669"/>
    <property type="project" value="TreeGrafter"/>
</dbReference>
<accession>A0A345ZD37</accession>
<dbReference type="GO" id="GO:0006412">
    <property type="term" value="P:translation"/>
    <property type="evidence" value="ECO:0007669"/>
    <property type="project" value="UniProtKB-KW"/>
</dbReference>
<evidence type="ECO:0000259" key="11">
    <source>
        <dbReference type="PROSITE" id="PS50975"/>
    </source>
</evidence>
<dbReference type="InterPro" id="IPR011761">
    <property type="entry name" value="ATP-grasp"/>
</dbReference>
<dbReference type="InterPro" id="IPR013651">
    <property type="entry name" value="ATP-grasp_RimK-type"/>
</dbReference>
<keyword evidence="4" id="KW-0479">Metal-binding</keyword>
<evidence type="ECO:0000256" key="2">
    <source>
        <dbReference type="ARBA" id="ARBA00001946"/>
    </source>
</evidence>
<dbReference type="PROSITE" id="PS50975">
    <property type="entry name" value="ATP_GRASP"/>
    <property type="match status" value="1"/>
</dbReference>
<evidence type="ECO:0000256" key="8">
    <source>
        <dbReference type="ARBA" id="ARBA00022917"/>
    </source>
</evidence>
<keyword evidence="13" id="KW-1185">Reference proteome</keyword>
<dbReference type="GO" id="GO:0005737">
    <property type="term" value="C:cytoplasm"/>
    <property type="evidence" value="ECO:0007669"/>
    <property type="project" value="TreeGrafter"/>
</dbReference>
<comment type="cofactor">
    <cofactor evidence="1">
        <name>Mn(2+)</name>
        <dbReference type="ChEBI" id="CHEBI:29035"/>
    </cofactor>
</comment>
<dbReference type="NCBIfam" id="TIGR00768">
    <property type="entry name" value="rimK_fam"/>
    <property type="match status" value="1"/>
</dbReference>
<sequence length="306" mass="34388">MTGWIIYKREEKDLTEKNYEIIRLLQVARSKGIDIQIISPDKFELIIDRHDNKSIVINDAVHQLPDFILPRTGSSSKYFTLAVLRQLEHLGVYVCNTARSIELVKDKLQCHQVMAFNNLPIPKTMLVKFLKDTKSVDTTIVAREIGFPAIVKNITGSKGSGVYLTESASKFKDLMELIYANNPHANIIIQKYIRNSHGRDLRVFVVGGRIVACMQRSSGDGDFKANFSRGGSTECFIVTPEIEWLAIETAKITGLDIAGIDLLFDEDGFKVCEANSSPGFRGLELAVGQFIAEQIIDYIIFRVLQK</sequence>
<keyword evidence="5 10" id="KW-0547">Nucleotide-binding</keyword>
<dbReference type="PANTHER" id="PTHR21621:SF2">
    <property type="entry name" value="COENZYME GAMMA-F420-2:ALPHA-L-GLUTAMATE LIGASE"/>
    <property type="match status" value="1"/>
</dbReference>
<dbReference type="KEGG" id="cdes:C0J27_04220"/>
<evidence type="ECO:0000256" key="9">
    <source>
        <dbReference type="ARBA" id="ARBA00023211"/>
    </source>
</evidence>
<comment type="cofactor">
    <cofactor evidence="2">
        <name>Mg(2+)</name>
        <dbReference type="ChEBI" id="CHEBI:18420"/>
    </cofactor>
</comment>
<dbReference type="PANTHER" id="PTHR21621">
    <property type="entry name" value="RIBOSOMAL PROTEIN S6 MODIFICATION PROTEIN"/>
    <property type="match status" value="1"/>
</dbReference>
<keyword evidence="7" id="KW-0460">Magnesium</keyword>
<evidence type="ECO:0000256" key="6">
    <source>
        <dbReference type="ARBA" id="ARBA00022840"/>
    </source>
</evidence>
<dbReference type="SUPFAM" id="SSF56059">
    <property type="entry name" value="Glutathione synthetase ATP-binding domain-like"/>
    <property type="match status" value="1"/>
</dbReference>
<proteinExistence type="predicted"/>
<name>A0A345ZD37_9BACT</name>
<organism evidence="12 13">
    <name type="scientific">Candidatus Chromulinivorax destructor</name>
    <dbReference type="NCBI Taxonomy" id="2066483"/>
    <lineage>
        <taxon>Bacteria</taxon>
        <taxon>Candidatus Babelota</taxon>
        <taxon>Candidatus Babeliae</taxon>
        <taxon>Candidatus Babeliales</taxon>
        <taxon>Candidatus Chromulinivoraceae</taxon>
        <taxon>Candidatus Chromulinivorax</taxon>
    </lineage>
</organism>
<dbReference type="FunFam" id="3.30.470.20:FF:000058">
    <property type="entry name" value="Alpha-aminoadipate--LysW ligase LysX protein"/>
    <property type="match status" value="1"/>
</dbReference>
<dbReference type="GO" id="GO:0046872">
    <property type="term" value="F:metal ion binding"/>
    <property type="evidence" value="ECO:0007669"/>
    <property type="project" value="UniProtKB-KW"/>
</dbReference>
<dbReference type="Gene3D" id="3.30.470.20">
    <property type="entry name" value="ATP-grasp fold, B domain"/>
    <property type="match status" value="1"/>
</dbReference>
<evidence type="ECO:0000256" key="7">
    <source>
        <dbReference type="ARBA" id="ARBA00022842"/>
    </source>
</evidence>
<evidence type="ECO:0000256" key="5">
    <source>
        <dbReference type="ARBA" id="ARBA00022741"/>
    </source>
</evidence>
<evidence type="ECO:0000256" key="1">
    <source>
        <dbReference type="ARBA" id="ARBA00001936"/>
    </source>
</evidence>
<dbReference type="Gene3D" id="3.30.1490.20">
    <property type="entry name" value="ATP-grasp fold, A domain"/>
    <property type="match status" value="1"/>
</dbReference>
<keyword evidence="6 10" id="KW-0067">ATP-binding</keyword>
<keyword evidence="8" id="KW-0648">Protein biosynthesis</keyword>
<evidence type="ECO:0000256" key="10">
    <source>
        <dbReference type="PROSITE-ProRule" id="PRU00409"/>
    </source>
</evidence>
<keyword evidence="9" id="KW-0464">Manganese</keyword>
<dbReference type="Pfam" id="PF08443">
    <property type="entry name" value="RimK"/>
    <property type="match status" value="1"/>
</dbReference>
<protein>
    <submittedName>
        <fullName evidence="12">RimK family alpha-L-glutamate ligase</fullName>
    </submittedName>
</protein>
<evidence type="ECO:0000256" key="3">
    <source>
        <dbReference type="ARBA" id="ARBA00022598"/>
    </source>
</evidence>
<evidence type="ECO:0000313" key="12">
    <source>
        <dbReference type="EMBL" id="AXK61204.1"/>
    </source>
</evidence>